<comment type="caution">
    <text evidence="3">The sequence shown here is derived from an EMBL/GenBank/DDBJ whole genome shotgun (WGS) entry which is preliminary data.</text>
</comment>
<dbReference type="Gene3D" id="1.20.1280.50">
    <property type="match status" value="1"/>
</dbReference>
<feature type="domain" description="F-box" evidence="2">
    <location>
        <begin position="32"/>
        <end position="71"/>
    </location>
</feature>
<dbReference type="KEGG" id="qsa:O6P43_023595"/>
<name>A0AAD7LGA7_QUISA</name>
<dbReference type="InterPro" id="IPR036047">
    <property type="entry name" value="F-box-like_dom_sf"/>
</dbReference>
<feature type="transmembrane region" description="Helical" evidence="1">
    <location>
        <begin position="371"/>
        <end position="390"/>
    </location>
</feature>
<evidence type="ECO:0000259" key="2">
    <source>
        <dbReference type="PROSITE" id="PS50181"/>
    </source>
</evidence>
<dbReference type="InterPro" id="IPR013187">
    <property type="entry name" value="F-box-assoc_dom_typ3"/>
</dbReference>
<gene>
    <name evidence="3" type="ORF">O6P43_023595</name>
</gene>
<dbReference type="InterPro" id="IPR017451">
    <property type="entry name" value="F-box-assoc_interact_dom"/>
</dbReference>
<keyword evidence="1" id="KW-1133">Transmembrane helix</keyword>
<dbReference type="NCBIfam" id="TIGR01640">
    <property type="entry name" value="F_box_assoc_1"/>
    <property type="match status" value="1"/>
</dbReference>
<dbReference type="Pfam" id="PF00646">
    <property type="entry name" value="F-box"/>
    <property type="match status" value="1"/>
</dbReference>
<dbReference type="EMBL" id="JARAOO010000009">
    <property type="protein sequence ID" value="KAJ7957272.1"/>
    <property type="molecule type" value="Genomic_DNA"/>
</dbReference>
<dbReference type="Pfam" id="PF08268">
    <property type="entry name" value="FBA_3"/>
    <property type="match status" value="1"/>
</dbReference>
<dbReference type="PROSITE" id="PS50181">
    <property type="entry name" value="FBOX"/>
    <property type="match status" value="1"/>
</dbReference>
<dbReference type="Proteomes" id="UP001163823">
    <property type="component" value="Chromosome 9"/>
</dbReference>
<accession>A0AAD7LGA7</accession>
<evidence type="ECO:0000256" key="1">
    <source>
        <dbReference type="SAM" id="Phobius"/>
    </source>
</evidence>
<evidence type="ECO:0000313" key="4">
    <source>
        <dbReference type="Proteomes" id="UP001163823"/>
    </source>
</evidence>
<dbReference type="SMART" id="SM00256">
    <property type="entry name" value="FBOX"/>
    <property type="match status" value="1"/>
</dbReference>
<reference evidence="3" key="1">
    <citation type="journal article" date="2023" name="Science">
        <title>Elucidation of the pathway for biosynthesis of saponin adjuvants from the soapbark tree.</title>
        <authorList>
            <person name="Reed J."/>
            <person name="Orme A."/>
            <person name="El-Demerdash A."/>
            <person name="Owen C."/>
            <person name="Martin L.B.B."/>
            <person name="Misra R.C."/>
            <person name="Kikuchi S."/>
            <person name="Rejzek M."/>
            <person name="Martin A.C."/>
            <person name="Harkess A."/>
            <person name="Leebens-Mack J."/>
            <person name="Louveau T."/>
            <person name="Stephenson M.J."/>
            <person name="Osbourn A."/>
        </authorList>
    </citation>
    <scope>NUCLEOTIDE SEQUENCE</scope>
    <source>
        <strain evidence="3">S10</strain>
    </source>
</reference>
<dbReference type="SUPFAM" id="SSF81383">
    <property type="entry name" value="F-box domain"/>
    <property type="match status" value="1"/>
</dbReference>
<dbReference type="PANTHER" id="PTHR31111">
    <property type="entry name" value="BNAA05G37150D PROTEIN-RELATED"/>
    <property type="match status" value="1"/>
</dbReference>
<organism evidence="3 4">
    <name type="scientific">Quillaja saponaria</name>
    <name type="common">Soap bark tree</name>
    <dbReference type="NCBI Taxonomy" id="32244"/>
    <lineage>
        <taxon>Eukaryota</taxon>
        <taxon>Viridiplantae</taxon>
        <taxon>Streptophyta</taxon>
        <taxon>Embryophyta</taxon>
        <taxon>Tracheophyta</taxon>
        <taxon>Spermatophyta</taxon>
        <taxon>Magnoliopsida</taxon>
        <taxon>eudicotyledons</taxon>
        <taxon>Gunneridae</taxon>
        <taxon>Pentapetalae</taxon>
        <taxon>rosids</taxon>
        <taxon>fabids</taxon>
        <taxon>Fabales</taxon>
        <taxon>Quillajaceae</taxon>
        <taxon>Quillaja</taxon>
    </lineage>
</organism>
<proteinExistence type="predicted"/>
<evidence type="ECO:0000313" key="3">
    <source>
        <dbReference type="EMBL" id="KAJ7957272.1"/>
    </source>
</evidence>
<dbReference type="InterPro" id="IPR001810">
    <property type="entry name" value="F-box_dom"/>
</dbReference>
<protein>
    <submittedName>
        <fullName evidence="3">F-box protein</fullName>
    </submittedName>
</protein>
<keyword evidence="4" id="KW-1185">Reference proteome</keyword>
<dbReference type="AlphaFoldDB" id="A0AAD7LGA7"/>
<dbReference type="PANTHER" id="PTHR31111:SF136">
    <property type="entry name" value="F-BOX ASSOCIATED DOMAIN-CONTAINING PROTEIN"/>
    <property type="match status" value="1"/>
</dbReference>
<keyword evidence="1" id="KW-0812">Transmembrane</keyword>
<sequence length="393" mass="45259">MAAKVEGLRFKKPMTNQASNIDHDLQQKPTGIISIDQFPLDIILNIFSWVPTDSLARSKCVSKLWNTIIENYICDIKQGAEDHKMLLVDGFGRKSNTKIFLSKDGNRFDIVFSLEKNFADRNLYSLESVCNGLLCFTKKSDIRVLVLFNPLRQEALELPPSENIPTRSWNCKLGFDYLAREYKIVRIFFEVHENWKKRMPNLKMISAEVLTLGTSSWRSLGDQGISFKKSVFGRSICVKGTLYWLTISNVYSEIKIMYFDIGKEKLGLISLPVSAGSCHLADVGGLLGVFDCSASRDIDIWIMKDYDKKLWIKDQTIKIKPRNDEHVCARVLGTWENGYEFDTVHLLLQREPTSTFQVQVRKYKIYKALAFKRNFLMCNFSFLLSVYVVILNF</sequence>
<keyword evidence="1" id="KW-0472">Membrane</keyword>